<dbReference type="Proteomes" id="UP000008810">
    <property type="component" value="Chromosome 3"/>
</dbReference>
<accession>A0A2K2D4T6</accession>
<feature type="transmembrane region" description="Helical" evidence="3">
    <location>
        <begin position="183"/>
        <end position="202"/>
    </location>
</feature>
<evidence type="ECO:0000313" key="5">
    <source>
        <dbReference type="EMBL" id="PNT69284.1"/>
    </source>
</evidence>
<keyword evidence="3" id="KW-1133">Transmembrane helix</keyword>
<dbReference type="InParanoid" id="A0A2K2D4T6"/>
<keyword evidence="1" id="KW-0378">Hydrolase</keyword>
<feature type="region of interest" description="Disordered" evidence="2">
    <location>
        <begin position="1"/>
        <end position="24"/>
    </location>
</feature>
<dbReference type="ExpressionAtlas" id="A0A2K2D4T6">
    <property type="expression patterns" value="baseline and differential"/>
</dbReference>
<keyword evidence="3" id="KW-0472">Membrane</keyword>
<dbReference type="EMBL" id="CM000882">
    <property type="protein sequence ID" value="PNT69284.1"/>
    <property type="molecule type" value="Genomic_DNA"/>
</dbReference>
<dbReference type="GO" id="GO:0008195">
    <property type="term" value="F:phosphatidate phosphatase activity"/>
    <property type="evidence" value="ECO:0000318"/>
    <property type="project" value="GO_Central"/>
</dbReference>
<dbReference type="PANTHER" id="PTHR11247:SF40">
    <property type="entry name" value="LIPID PHOSPHATE PHOSPHATASE EPSILON 1, CHLOROPLASTIC"/>
    <property type="match status" value="1"/>
</dbReference>
<dbReference type="SMART" id="SM00014">
    <property type="entry name" value="acidPPc"/>
    <property type="match status" value="1"/>
</dbReference>
<name>A0A2K2D4T6_BRADI</name>
<feature type="domain" description="Phosphatidic acid phosphatase type 2/haloperoxidase" evidence="4">
    <location>
        <begin position="68"/>
        <end position="168"/>
    </location>
</feature>
<dbReference type="AlphaFoldDB" id="A0A2K2D4T6"/>
<dbReference type="EnsemblPlants" id="PNT69284">
    <property type="protein sequence ID" value="PNT69284"/>
    <property type="gene ID" value="BRADI_3g52710v3"/>
</dbReference>
<evidence type="ECO:0000259" key="4">
    <source>
        <dbReference type="SMART" id="SM00014"/>
    </source>
</evidence>
<evidence type="ECO:0000313" key="7">
    <source>
        <dbReference type="Proteomes" id="UP000008810"/>
    </source>
</evidence>
<evidence type="ECO:0000313" key="6">
    <source>
        <dbReference type="EnsemblPlants" id="PNT69284"/>
    </source>
</evidence>
<dbReference type="Gene3D" id="1.20.144.10">
    <property type="entry name" value="Phosphatidic acid phosphatase type 2/haloperoxidase"/>
    <property type="match status" value="1"/>
</dbReference>
<dbReference type="InterPro" id="IPR036938">
    <property type="entry name" value="PAP2/HPO_sf"/>
</dbReference>
<evidence type="ECO:0000256" key="1">
    <source>
        <dbReference type="ARBA" id="ARBA00022801"/>
    </source>
</evidence>
<protein>
    <recommendedName>
        <fullName evidence="4">Phosphatidic acid phosphatase type 2/haloperoxidase domain-containing protein</fullName>
    </recommendedName>
</protein>
<reference evidence="5 6" key="1">
    <citation type="journal article" date="2010" name="Nature">
        <title>Genome sequencing and analysis of the model grass Brachypodium distachyon.</title>
        <authorList>
            <consortium name="International Brachypodium Initiative"/>
        </authorList>
    </citation>
    <scope>NUCLEOTIDE SEQUENCE [LARGE SCALE GENOMIC DNA]</scope>
    <source>
        <strain evidence="5 6">Bd21</strain>
    </source>
</reference>
<keyword evidence="3" id="KW-0812">Transmembrane</keyword>
<reference evidence="5" key="2">
    <citation type="submission" date="2017-06" db="EMBL/GenBank/DDBJ databases">
        <title>WGS assembly of Brachypodium distachyon.</title>
        <authorList>
            <consortium name="The International Brachypodium Initiative"/>
            <person name="Lucas S."/>
            <person name="Harmon-Smith M."/>
            <person name="Lail K."/>
            <person name="Tice H."/>
            <person name="Grimwood J."/>
            <person name="Bruce D."/>
            <person name="Barry K."/>
            <person name="Shu S."/>
            <person name="Lindquist E."/>
            <person name="Wang M."/>
            <person name="Pitluck S."/>
            <person name="Vogel J.P."/>
            <person name="Garvin D.F."/>
            <person name="Mockler T.C."/>
            <person name="Schmutz J."/>
            <person name="Rokhsar D."/>
            <person name="Bevan M.W."/>
        </authorList>
    </citation>
    <scope>NUCLEOTIDE SEQUENCE</scope>
    <source>
        <strain evidence="5">Bd21</strain>
    </source>
</reference>
<feature type="transmembrane region" description="Helical" evidence="3">
    <location>
        <begin position="154"/>
        <end position="171"/>
    </location>
</feature>
<organism evidence="5">
    <name type="scientific">Brachypodium distachyon</name>
    <name type="common">Purple false brome</name>
    <name type="synonym">Trachynia distachya</name>
    <dbReference type="NCBI Taxonomy" id="15368"/>
    <lineage>
        <taxon>Eukaryota</taxon>
        <taxon>Viridiplantae</taxon>
        <taxon>Streptophyta</taxon>
        <taxon>Embryophyta</taxon>
        <taxon>Tracheophyta</taxon>
        <taxon>Spermatophyta</taxon>
        <taxon>Magnoliopsida</taxon>
        <taxon>Liliopsida</taxon>
        <taxon>Poales</taxon>
        <taxon>Poaceae</taxon>
        <taxon>BOP clade</taxon>
        <taxon>Pooideae</taxon>
        <taxon>Stipodae</taxon>
        <taxon>Brachypodieae</taxon>
        <taxon>Brachypodium</taxon>
    </lineage>
</organism>
<evidence type="ECO:0000256" key="3">
    <source>
        <dbReference type="SAM" id="Phobius"/>
    </source>
</evidence>
<keyword evidence="7" id="KW-1185">Reference proteome</keyword>
<dbReference type="GO" id="GO:0006651">
    <property type="term" value="P:diacylglycerol biosynthetic process"/>
    <property type="evidence" value="ECO:0000318"/>
    <property type="project" value="GO_Central"/>
</dbReference>
<dbReference type="Gramene" id="PNT69284">
    <property type="protein sequence ID" value="PNT69284"/>
    <property type="gene ID" value="BRADI_3g52710v3"/>
</dbReference>
<dbReference type="PANTHER" id="PTHR11247">
    <property type="entry name" value="PALMITOYL-PROTEIN THIOESTERASE/DOLICHYLDIPHOSPHATASE 1"/>
    <property type="match status" value="1"/>
</dbReference>
<dbReference type="STRING" id="15368.A0A2K2D4T6"/>
<dbReference type="OrthoDB" id="302705at2759"/>
<gene>
    <name evidence="5" type="ORF">BRADI_3g52710v3</name>
</gene>
<dbReference type="SUPFAM" id="SSF48317">
    <property type="entry name" value="Acid phosphatase/Vanadium-dependent haloperoxidase"/>
    <property type="match status" value="1"/>
</dbReference>
<dbReference type="InterPro" id="IPR000326">
    <property type="entry name" value="PAP2/HPO"/>
</dbReference>
<reference evidence="6" key="3">
    <citation type="submission" date="2018-08" db="UniProtKB">
        <authorList>
            <consortium name="EnsemblPlants"/>
        </authorList>
    </citation>
    <scope>IDENTIFICATION</scope>
    <source>
        <strain evidence="6">cv. Bd21</strain>
    </source>
</reference>
<dbReference type="Pfam" id="PF01569">
    <property type="entry name" value="PAP2"/>
    <property type="match status" value="1"/>
</dbReference>
<evidence type="ECO:0000256" key="2">
    <source>
        <dbReference type="SAM" id="MobiDB-lite"/>
    </source>
</evidence>
<dbReference type="GO" id="GO:0009507">
    <property type="term" value="C:chloroplast"/>
    <property type="evidence" value="ECO:0000318"/>
    <property type="project" value="GO_Central"/>
</dbReference>
<sequence>MARVGGGSSRRELEVSAGRGDPVNMLPGTRREAATWWTPVEASLNGMSKWLVAGGFAFAAVWKHDAEVMWALMGAVLNKALSTILKKMLNHQRPDQALRSGPGMPSSHAQSMFYAATFLVLSLFKWLGTNYLAMIIGATTMASASYLHTLNQILVGAAVGSAFGTLWFVLWRSLVQEAFASSLWVKITVLLGPVAFCIAVILQMIHDRRKWPPLQLRRHPYRELLHRLLRKPRKGEGFGRR</sequence>
<proteinExistence type="predicted"/>